<dbReference type="AlphaFoldDB" id="A0A1R1XGV3"/>
<dbReference type="EMBL" id="LSSM01004885">
    <property type="protein sequence ID" value="OMJ13865.1"/>
    <property type="molecule type" value="Genomic_DNA"/>
</dbReference>
<name>A0A1R1XGV3_9FUNG</name>
<feature type="region of interest" description="Disordered" evidence="1">
    <location>
        <begin position="171"/>
        <end position="197"/>
    </location>
</feature>
<evidence type="ECO:0000256" key="1">
    <source>
        <dbReference type="SAM" id="MobiDB-lite"/>
    </source>
</evidence>
<keyword evidence="3" id="KW-1185">Reference proteome</keyword>
<evidence type="ECO:0000313" key="2">
    <source>
        <dbReference type="EMBL" id="OMJ13865.1"/>
    </source>
</evidence>
<dbReference type="OrthoDB" id="10369422at2759"/>
<proteinExistence type="predicted"/>
<gene>
    <name evidence="2" type="ORF">AYI69_g8815</name>
</gene>
<evidence type="ECO:0000313" key="3">
    <source>
        <dbReference type="Proteomes" id="UP000187429"/>
    </source>
</evidence>
<comment type="caution">
    <text evidence="2">The sequence shown here is derived from an EMBL/GenBank/DDBJ whole genome shotgun (WGS) entry which is preliminary data.</text>
</comment>
<organism evidence="2 3">
    <name type="scientific">Smittium culicis</name>
    <dbReference type="NCBI Taxonomy" id="133412"/>
    <lineage>
        <taxon>Eukaryota</taxon>
        <taxon>Fungi</taxon>
        <taxon>Fungi incertae sedis</taxon>
        <taxon>Zoopagomycota</taxon>
        <taxon>Kickxellomycotina</taxon>
        <taxon>Harpellomycetes</taxon>
        <taxon>Harpellales</taxon>
        <taxon>Legeriomycetaceae</taxon>
        <taxon>Smittium</taxon>
    </lineage>
</organism>
<accession>A0A1R1XGV3</accession>
<reference evidence="3" key="1">
    <citation type="submission" date="2017-01" db="EMBL/GenBank/DDBJ databases">
        <authorList>
            <person name="Wang Y."/>
            <person name="White M."/>
            <person name="Kvist S."/>
            <person name="Moncalvo J.-M."/>
        </authorList>
    </citation>
    <scope>NUCLEOTIDE SEQUENCE [LARGE SCALE GENOMIC DNA]</scope>
    <source>
        <strain evidence="3">ID-206-W2</strain>
    </source>
</reference>
<dbReference type="Proteomes" id="UP000187429">
    <property type="component" value="Unassembled WGS sequence"/>
</dbReference>
<sequence>MSENMLPSRYKGDGVDIYPEELWCNVFLSIAAVKKWTERTTVIMLLRNTGGPARKYMMQLFKLACLVNAEDTCEISTWTNILIDKFGSLVSSDVSALMSDIVKRIRLIVNTLSIYRNVEMPERRKVVYHAPKGNLKSNNISNTEDLTITVHGYLVQKALIKRKLNVSTHENKSELQNKVLPRKLSSDHEKQTALQKNLKTKSKGLNPINKLDSWRSRNANPSFSKTYNKLDIHSDSSKLKESKIRSYATVAQPKCEFFGYLQFVEEPVKSHSNESEKPKDSILKSINRSVSVNRTRINNINGNTSKNKLLVRSASLRNAISKQEIINLNSKPNEDDLYEYNIRKSKHSVVKESIKAKEPRNKITFTSEENKKLFYDSLYNRLEPTTSVKFHKMLILSN</sequence>
<protein>
    <submittedName>
        <fullName evidence="2">Uncharacterized protein</fullName>
    </submittedName>
</protein>